<organism evidence="1">
    <name type="scientific">marine metagenome</name>
    <dbReference type="NCBI Taxonomy" id="408172"/>
    <lineage>
        <taxon>unclassified sequences</taxon>
        <taxon>metagenomes</taxon>
        <taxon>ecological metagenomes</taxon>
    </lineage>
</organism>
<protein>
    <submittedName>
        <fullName evidence="1">Uncharacterized protein</fullName>
    </submittedName>
</protein>
<accession>A0A382WCW7</accession>
<feature type="non-terminal residue" evidence="1">
    <location>
        <position position="1"/>
    </location>
</feature>
<dbReference type="EMBL" id="UINC01158432">
    <property type="protein sequence ID" value="SVD55971.1"/>
    <property type="molecule type" value="Genomic_DNA"/>
</dbReference>
<gene>
    <name evidence="1" type="ORF">METZ01_LOCUS408825</name>
</gene>
<proteinExistence type="predicted"/>
<evidence type="ECO:0000313" key="1">
    <source>
        <dbReference type="EMBL" id="SVD55971.1"/>
    </source>
</evidence>
<sequence length="65" mass="7306">SWVLIVEGYDESSMRSIIDRALQPEQLEVRGAASSYTAIYQLEHIASDADIRCTRPGRVNGPKRE</sequence>
<reference evidence="1" key="1">
    <citation type="submission" date="2018-05" db="EMBL/GenBank/DDBJ databases">
        <authorList>
            <person name="Lanie J.A."/>
            <person name="Ng W.-L."/>
            <person name="Kazmierczak K.M."/>
            <person name="Andrzejewski T.M."/>
            <person name="Davidsen T.M."/>
            <person name="Wayne K.J."/>
            <person name="Tettelin H."/>
            <person name="Glass J.I."/>
            <person name="Rusch D."/>
            <person name="Podicherti R."/>
            <person name="Tsui H.-C.T."/>
            <person name="Winkler M.E."/>
        </authorList>
    </citation>
    <scope>NUCLEOTIDE SEQUENCE</scope>
</reference>
<name>A0A382WCW7_9ZZZZ</name>
<dbReference type="AlphaFoldDB" id="A0A382WCW7"/>